<proteinExistence type="predicted"/>
<dbReference type="AlphaFoldDB" id="A0A2P2QNY6"/>
<reference evidence="1" key="1">
    <citation type="submission" date="2018-02" db="EMBL/GenBank/DDBJ databases">
        <title>Rhizophora mucronata_Transcriptome.</title>
        <authorList>
            <person name="Meera S.P."/>
            <person name="Sreeshan A."/>
            <person name="Augustine A."/>
        </authorList>
    </citation>
    <scope>NUCLEOTIDE SEQUENCE</scope>
    <source>
        <tissue evidence="1">Leaf</tissue>
    </source>
</reference>
<name>A0A2P2QNY6_RHIMU</name>
<protein>
    <submittedName>
        <fullName evidence="1">Uncharacterized protein</fullName>
    </submittedName>
</protein>
<dbReference type="EMBL" id="GGEC01088151">
    <property type="protein sequence ID" value="MBX68635.1"/>
    <property type="molecule type" value="Transcribed_RNA"/>
</dbReference>
<organism evidence="1">
    <name type="scientific">Rhizophora mucronata</name>
    <name type="common">Asiatic mangrove</name>
    <dbReference type="NCBI Taxonomy" id="61149"/>
    <lineage>
        <taxon>Eukaryota</taxon>
        <taxon>Viridiplantae</taxon>
        <taxon>Streptophyta</taxon>
        <taxon>Embryophyta</taxon>
        <taxon>Tracheophyta</taxon>
        <taxon>Spermatophyta</taxon>
        <taxon>Magnoliopsida</taxon>
        <taxon>eudicotyledons</taxon>
        <taxon>Gunneridae</taxon>
        <taxon>Pentapetalae</taxon>
        <taxon>rosids</taxon>
        <taxon>fabids</taxon>
        <taxon>Malpighiales</taxon>
        <taxon>Rhizophoraceae</taxon>
        <taxon>Rhizophora</taxon>
    </lineage>
</organism>
<sequence length="40" mass="4799">MLDSSFVQHWYGYNYGIEVVQTRLLFNRSFLASLVYSCKY</sequence>
<evidence type="ECO:0000313" key="1">
    <source>
        <dbReference type="EMBL" id="MBX68635.1"/>
    </source>
</evidence>
<accession>A0A2P2QNY6</accession>